<accession>A0A7X6H2G2</accession>
<keyword evidence="3" id="KW-1185">Reference proteome</keyword>
<evidence type="ECO:0000313" key="2">
    <source>
        <dbReference type="EMBL" id="NKX45547.1"/>
    </source>
</evidence>
<dbReference type="PIRSF" id="PIRSF021700">
    <property type="entry name" value="3_dmu_93_MTrfase"/>
    <property type="match status" value="1"/>
</dbReference>
<dbReference type="InterPro" id="IPR028973">
    <property type="entry name" value="PhnB-like"/>
</dbReference>
<dbReference type="PANTHER" id="PTHR33990">
    <property type="entry name" value="PROTEIN YJDN-RELATED"/>
    <property type="match status" value="1"/>
</dbReference>
<dbReference type="RefSeq" id="WP_168623929.1">
    <property type="nucleotide sequence ID" value="NZ_JAAZQQ010000004.1"/>
</dbReference>
<comment type="caution">
    <text evidence="2">The sequence shown here is derived from an EMBL/GenBank/DDBJ whole genome shotgun (WGS) entry which is preliminary data.</text>
</comment>
<proteinExistence type="predicted"/>
<dbReference type="Gene3D" id="3.10.180.10">
    <property type="entry name" value="2,3-Dihydroxybiphenyl 1,2-Dioxygenase, domain 1"/>
    <property type="match status" value="1"/>
</dbReference>
<dbReference type="InterPro" id="IPR009725">
    <property type="entry name" value="3_dmu_93_MTrfase"/>
</dbReference>
<reference evidence="2 3" key="1">
    <citation type="submission" date="2020-04" db="EMBL/GenBank/DDBJ databases">
        <authorList>
            <person name="Yoon J."/>
        </authorList>
    </citation>
    <scope>NUCLEOTIDE SEQUENCE [LARGE SCALE GENOMIC DNA]</scope>
    <source>
        <strain evidence="2 3">KMU-115</strain>
    </source>
</reference>
<dbReference type="PANTHER" id="PTHR33990:SF2">
    <property type="entry name" value="PHNB-LIKE DOMAIN-CONTAINING PROTEIN"/>
    <property type="match status" value="1"/>
</dbReference>
<dbReference type="Pfam" id="PF06983">
    <property type="entry name" value="3-dmu-9_3-mt"/>
    <property type="match status" value="1"/>
</dbReference>
<evidence type="ECO:0000259" key="1">
    <source>
        <dbReference type="Pfam" id="PF06983"/>
    </source>
</evidence>
<dbReference type="AlphaFoldDB" id="A0A7X6H2G2"/>
<dbReference type="SUPFAM" id="SSF54593">
    <property type="entry name" value="Glyoxalase/Bleomycin resistance protein/Dihydroxybiphenyl dioxygenase"/>
    <property type="match status" value="1"/>
</dbReference>
<feature type="domain" description="PhnB-like" evidence="1">
    <location>
        <begin position="7"/>
        <end position="120"/>
    </location>
</feature>
<name>A0A7X6H2G2_9RHOB</name>
<dbReference type="EMBL" id="JAAZQQ010000004">
    <property type="protein sequence ID" value="NKX45547.1"/>
    <property type="molecule type" value="Genomic_DNA"/>
</dbReference>
<dbReference type="Proteomes" id="UP000526408">
    <property type="component" value="Unassembled WGS sequence"/>
</dbReference>
<organism evidence="2 3">
    <name type="scientific">Roseicyclus persicicus</name>
    <dbReference type="NCBI Taxonomy" id="2650661"/>
    <lineage>
        <taxon>Bacteria</taxon>
        <taxon>Pseudomonadati</taxon>
        <taxon>Pseudomonadota</taxon>
        <taxon>Alphaproteobacteria</taxon>
        <taxon>Rhodobacterales</taxon>
        <taxon>Roseobacteraceae</taxon>
        <taxon>Roseicyclus</taxon>
    </lineage>
</organism>
<sequence>MTTPARVRTCIWIDRDVAGAARTYTALLPGSRILDMRAFEHMLTNEPEGVRVIEIELAGTPYTLLEAGPHHPPTDRMSIAVATEDQAETDRLWHALTADGGQEMACGWLRDRWGVAWQIVPRRVTEMAASGDRAKVSALLRAMQPMRRLDLAALEAAWAAG</sequence>
<protein>
    <submittedName>
        <fullName evidence="2">VOC family protein</fullName>
    </submittedName>
</protein>
<evidence type="ECO:0000313" key="3">
    <source>
        <dbReference type="Proteomes" id="UP000526408"/>
    </source>
</evidence>
<dbReference type="CDD" id="cd06588">
    <property type="entry name" value="PhnB_like"/>
    <property type="match status" value="1"/>
</dbReference>
<dbReference type="InterPro" id="IPR029068">
    <property type="entry name" value="Glyas_Bleomycin-R_OHBP_Dase"/>
</dbReference>
<gene>
    <name evidence="2" type="ORF">HCU73_13210</name>
</gene>